<dbReference type="PROSITE" id="PS51635">
    <property type="entry name" value="PNPLA"/>
    <property type="match status" value="1"/>
</dbReference>
<dbReference type="PANTHER" id="PTHR14226">
    <property type="entry name" value="NEUROPATHY TARGET ESTERASE/SWISS CHEESE D.MELANOGASTER"/>
    <property type="match status" value="1"/>
</dbReference>
<evidence type="ECO:0000313" key="8">
    <source>
        <dbReference type="Proteomes" id="UP001145072"/>
    </source>
</evidence>
<name>A0A9X3WNL8_9BACI</name>
<evidence type="ECO:0000256" key="5">
    <source>
        <dbReference type="PROSITE-ProRule" id="PRU01161"/>
    </source>
</evidence>
<evidence type="ECO:0000259" key="6">
    <source>
        <dbReference type="PROSITE" id="PS51635"/>
    </source>
</evidence>
<evidence type="ECO:0000256" key="1">
    <source>
        <dbReference type="ARBA" id="ARBA00006636"/>
    </source>
</evidence>
<evidence type="ECO:0000256" key="2">
    <source>
        <dbReference type="ARBA" id="ARBA00022801"/>
    </source>
</evidence>
<feature type="short sequence motif" description="DGA/G" evidence="5">
    <location>
        <begin position="153"/>
        <end position="155"/>
    </location>
</feature>
<dbReference type="InterPro" id="IPR002641">
    <property type="entry name" value="PNPLA_dom"/>
</dbReference>
<keyword evidence="3 5" id="KW-0442">Lipid degradation</keyword>
<gene>
    <name evidence="7" type="ORF">NC661_09490</name>
</gene>
<keyword evidence="8" id="KW-1185">Reference proteome</keyword>
<evidence type="ECO:0000256" key="3">
    <source>
        <dbReference type="ARBA" id="ARBA00022963"/>
    </source>
</evidence>
<dbReference type="PANTHER" id="PTHR14226:SF76">
    <property type="entry name" value="NTE FAMILY PROTEIN RSSA"/>
    <property type="match status" value="1"/>
</dbReference>
<dbReference type="InterPro" id="IPR001423">
    <property type="entry name" value="LysoPLipase_patatin_CS"/>
</dbReference>
<dbReference type="GO" id="GO:0046470">
    <property type="term" value="P:phosphatidylcholine metabolic process"/>
    <property type="evidence" value="ECO:0007669"/>
    <property type="project" value="InterPro"/>
</dbReference>
<dbReference type="Proteomes" id="UP001145072">
    <property type="component" value="Unassembled WGS sequence"/>
</dbReference>
<organism evidence="7 8">
    <name type="scientific">Aquibacillus koreensis</name>
    <dbReference type="NCBI Taxonomy" id="279446"/>
    <lineage>
        <taxon>Bacteria</taxon>
        <taxon>Bacillati</taxon>
        <taxon>Bacillota</taxon>
        <taxon>Bacilli</taxon>
        <taxon>Bacillales</taxon>
        <taxon>Bacillaceae</taxon>
        <taxon>Aquibacillus</taxon>
    </lineage>
</organism>
<dbReference type="Pfam" id="PF01734">
    <property type="entry name" value="Patatin"/>
    <property type="match status" value="1"/>
</dbReference>
<feature type="active site" description="Nucleophile" evidence="5">
    <location>
        <position position="41"/>
    </location>
</feature>
<evidence type="ECO:0000256" key="4">
    <source>
        <dbReference type="ARBA" id="ARBA00023098"/>
    </source>
</evidence>
<proteinExistence type="inferred from homology"/>
<accession>A0A9X3WNL8</accession>
<protein>
    <submittedName>
        <fullName evidence="7">Patatin-like phospholipase family protein</fullName>
    </submittedName>
</protein>
<comment type="caution">
    <text evidence="7">The sequence shown here is derived from an EMBL/GenBank/DDBJ whole genome shotgun (WGS) entry which is preliminary data.</text>
</comment>
<dbReference type="GO" id="GO:0016042">
    <property type="term" value="P:lipid catabolic process"/>
    <property type="evidence" value="ECO:0007669"/>
    <property type="project" value="UniProtKB-UniRule"/>
</dbReference>
<feature type="domain" description="PNPLA" evidence="6">
    <location>
        <begin position="8"/>
        <end position="166"/>
    </location>
</feature>
<dbReference type="EMBL" id="JAMQJZ010000006">
    <property type="protein sequence ID" value="MDC3420599.1"/>
    <property type="molecule type" value="Genomic_DNA"/>
</dbReference>
<dbReference type="RefSeq" id="WP_259872162.1">
    <property type="nucleotide sequence ID" value="NZ_JAMQJZ010000006.1"/>
</dbReference>
<comment type="caution">
    <text evidence="5">Lacks conserved residue(s) required for the propagation of feature annotation.</text>
</comment>
<comment type="similarity">
    <text evidence="1">Belongs to the NTE family.</text>
</comment>
<dbReference type="InterPro" id="IPR050301">
    <property type="entry name" value="NTE"/>
</dbReference>
<feature type="short sequence motif" description="GXSXG" evidence="5">
    <location>
        <begin position="39"/>
        <end position="43"/>
    </location>
</feature>
<dbReference type="InterPro" id="IPR016035">
    <property type="entry name" value="Acyl_Trfase/lysoPLipase"/>
</dbReference>
<sequence>MSNPKIGLALGSGGARGFSHLGVIKVLKDYNIPIDYIAGSSMGALVGALYGAGQEIQDLYTLARTFKRKFFLDFTLPKMGFIQGNRIKEYLKLTTYNKRLEDFHIPVGIVTTNLYTGEKKVFFEGSAADAVRASISMPGILVPERIGGQLFIDGGVVDRVPVSVVKDMGADIVIGVDCSRFTINTNIYSIYDVMLQSIEIMQNKMVSFAGIDANIMLAPDVVEYNSRSFTNTLEIISQGEKEAEKNIDHIFRIIKSWKENEDEV</sequence>
<dbReference type="Gene3D" id="3.40.1090.10">
    <property type="entry name" value="Cytosolic phospholipase A2 catalytic domain"/>
    <property type="match status" value="1"/>
</dbReference>
<reference evidence="7" key="1">
    <citation type="submission" date="2022-06" db="EMBL/GenBank/DDBJ databases">
        <title>Aquibacillus sp. a new bacterium isolated from soil saline samples.</title>
        <authorList>
            <person name="Galisteo C."/>
            <person name="De La Haba R."/>
            <person name="Sanchez-Porro C."/>
            <person name="Ventosa A."/>
        </authorList>
    </citation>
    <scope>NUCLEOTIDE SEQUENCE</scope>
    <source>
        <strain evidence="7">JCM 12387</strain>
    </source>
</reference>
<keyword evidence="4 5" id="KW-0443">Lipid metabolism</keyword>
<evidence type="ECO:0000313" key="7">
    <source>
        <dbReference type="EMBL" id="MDC3420599.1"/>
    </source>
</evidence>
<dbReference type="PROSITE" id="PS01237">
    <property type="entry name" value="UPF0028"/>
    <property type="match status" value="1"/>
</dbReference>
<feature type="active site" description="Proton acceptor" evidence="5">
    <location>
        <position position="153"/>
    </location>
</feature>
<keyword evidence="2 5" id="KW-0378">Hydrolase</keyword>
<dbReference type="AlphaFoldDB" id="A0A9X3WNL8"/>
<dbReference type="GO" id="GO:0004622">
    <property type="term" value="F:phosphatidylcholine lysophospholipase activity"/>
    <property type="evidence" value="ECO:0007669"/>
    <property type="project" value="InterPro"/>
</dbReference>
<dbReference type="SUPFAM" id="SSF52151">
    <property type="entry name" value="FabD/lysophospholipase-like"/>
    <property type="match status" value="1"/>
</dbReference>